<keyword evidence="3" id="KW-1185">Reference proteome</keyword>
<name>A0A0V0UBR4_9BILA</name>
<comment type="caution">
    <text evidence="2">The sequence shown here is derived from an EMBL/GenBank/DDBJ whole genome shotgun (WGS) entry which is preliminary data.</text>
</comment>
<dbReference type="EMBL" id="JYDJ01000025">
    <property type="protein sequence ID" value="KRX48720.1"/>
    <property type="molecule type" value="Genomic_DNA"/>
</dbReference>
<feature type="chain" id="PRO_5006869899" description="Secreted protein" evidence="1">
    <location>
        <begin position="21"/>
        <end position="93"/>
    </location>
</feature>
<accession>A0A0V0UBR4</accession>
<proteinExistence type="predicted"/>
<feature type="non-terminal residue" evidence="2">
    <location>
        <position position="1"/>
    </location>
</feature>
<gene>
    <name evidence="2" type="ORF">T05_8689</name>
</gene>
<evidence type="ECO:0000256" key="1">
    <source>
        <dbReference type="SAM" id="SignalP"/>
    </source>
</evidence>
<evidence type="ECO:0008006" key="4">
    <source>
        <dbReference type="Google" id="ProtNLM"/>
    </source>
</evidence>
<feature type="signal peptide" evidence="1">
    <location>
        <begin position="1"/>
        <end position="20"/>
    </location>
</feature>
<dbReference type="Proteomes" id="UP000055048">
    <property type="component" value="Unassembled WGS sequence"/>
</dbReference>
<evidence type="ECO:0000313" key="3">
    <source>
        <dbReference type="Proteomes" id="UP000055048"/>
    </source>
</evidence>
<protein>
    <recommendedName>
        <fullName evidence="4">Secreted protein</fullName>
    </recommendedName>
</protein>
<sequence>LFCCSMFYAALTTITHSSSASRNCHCTKAAKIYLCQQPPLLMLSKLRFISIDGSVIDYFKKENSLSLQLSLILNEQLKRCMRTHRTIETSNQL</sequence>
<evidence type="ECO:0000313" key="2">
    <source>
        <dbReference type="EMBL" id="KRX48720.1"/>
    </source>
</evidence>
<reference evidence="2 3" key="1">
    <citation type="submission" date="2015-01" db="EMBL/GenBank/DDBJ databases">
        <title>Evolution of Trichinella species and genotypes.</title>
        <authorList>
            <person name="Korhonen P.K."/>
            <person name="Edoardo P."/>
            <person name="Giuseppe L.R."/>
            <person name="Gasser R.B."/>
        </authorList>
    </citation>
    <scope>NUCLEOTIDE SEQUENCE [LARGE SCALE GENOMIC DNA]</scope>
    <source>
        <strain evidence="2">ISS417</strain>
    </source>
</reference>
<dbReference type="AlphaFoldDB" id="A0A0V0UBR4"/>
<organism evidence="2 3">
    <name type="scientific">Trichinella murrelli</name>
    <dbReference type="NCBI Taxonomy" id="144512"/>
    <lineage>
        <taxon>Eukaryota</taxon>
        <taxon>Metazoa</taxon>
        <taxon>Ecdysozoa</taxon>
        <taxon>Nematoda</taxon>
        <taxon>Enoplea</taxon>
        <taxon>Dorylaimia</taxon>
        <taxon>Trichinellida</taxon>
        <taxon>Trichinellidae</taxon>
        <taxon>Trichinella</taxon>
    </lineage>
</organism>
<keyword evidence="1" id="KW-0732">Signal</keyword>